<dbReference type="EMBL" id="PKQI01000003">
    <property type="protein sequence ID" value="NNV22055.1"/>
    <property type="molecule type" value="Genomic_DNA"/>
</dbReference>
<reference evidence="1 2" key="1">
    <citation type="submission" date="2018-11" db="EMBL/GenBank/DDBJ databases">
        <title>Genome sequencing and analysis.</title>
        <authorList>
            <person name="Huang Y.-T."/>
        </authorList>
    </citation>
    <scope>NUCLEOTIDE SEQUENCE [LARGE SCALE GENOMIC DNA]</scope>
    <source>
        <strain evidence="1 2">SHIN</strain>
    </source>
</reference>
<organism evidence="1 2">
    <name type="scientific">Brucella pseudogrignonensis</name>
    <dbReference type="NCBI Taxonomy" id="419475"/>
    <lineage>
        <taxon>Bacteria</taxon>
        <taxon>Pseudomonadati</taxon>
        <taxon>Pseudomonadota</taxon>
        <taxon>Alphaproteobacteria</taxon>
        <taxon>Hyphomicrobiales</taxon>
        <taxon>Brucellaceae</taxon>
        <taxon>Brucella/Ochrobactrum group</taxon>
        <taxon>Brucella</taxon>
    </lineage>
</organism>
<name>A0A7Y3T8C5_9HYPH</name>
<comment type="caution">
    <text evidence="1">The sequence shown here is derived from an EMBL/GenBank/DDBJ whole genome shotgun (WGS) entry which is preliminary data.</text>
</comment>
<dbReference type="Proteomes" id="UP000526233">
    <property type="component" value="Unassembled WGS sequence"/>
</dbReference>
<evidence type="ECO:0000313" key="1">
    <source>
        <dbReference type="EMBL" id="NNV22055.1"/>
    </source>
</evidence>
<evidence type="ECO:0000313" key="2">
    <source>
        <dbReference type="Proteomes" id="UP000526233"/>
    </source>
</evidence>
<protein>
    <submittedName>
        <fullName evidence="1">Uncharacterized protein</fullName>
    </submittedName>
</protein>
<dbReference type="RefSeq" id="WP_171380078.1">
    <property type="nucleotide sequence ID" value="NZ_PKQI01000003.1"/>
</dbReference>
<sequence>MPHTQGPWEVDDFPLDVEHACTMLKVDANTPREWVGICTPRDADGNYEHVAYCHISNAPVIAASTEMLAALEKAEAFIAGFEGDELQENIGELLNETRAAIAKARGG</sequence>
<proteinExistence type="predicted"/>
<dbReference type="AlphaFoldDB" id="A0A7Y3T8C5"/>
<accession>A0A7Y3T8C5</accession>
<gene>
    <name evidence="1" type="ORF">EHE22_16695</name>
</gene>